<dbReference type="GO" id="GO:0016020">
    <property type="term" value="C:membrane"/>
    <property type="evidence" value="ECO:0007669"/>
    <property type="project" value="UniProtKB-SubCell"/>
</dbReference>
<evidence type="ECO:0000259" key="6">
    <source>
        <dbReference type="Pfam" id="PF01699"/>
    </source>
</evidence>
<evidence type="ECO:0000256" key="1">
    <source>
        <dbReference type="ARBA" id="ARBA00004141"/>
    </source>
</evidence>
<feature type="transmembrane region" description="Helical" evidence="5">
    <location>
        <begin position="163"/>
        <end position="181"/>
    </location>
</feature>
<feature type="transmembrane region" description="Helical" evidence="5">
    <location>
        <begin position="207"/>
        <end position="228"/>
    </location>
</feature>
<dbReference type="Gene3D" id="1.20.1420.30">
    <property type="entry name" value="NCX, central ion-binding region"/>
    <property type="match status" value="1"/>
</dbReference>
<feature type="transmembrane region" description="Helical" evidence="5">
    <location>
        <begin position="65"/>
        <end position="86"/>
    </location>
</feature>
<gene>
    <name evidence="7" type="ORF">HXX08_06080</name>
    <name evidence="8" type="ORF">OZ401_000564</name>
</gene>
<comment type="subcellular location">
    <subcellularLocation>
        <location evidence="1">Membrane</location>
        <topology evidence="1">Multi-pass membrane protein</topology>
    </subcellularLocation>
</comment>
<reference evidence="7 9" key="1">
    <citation type="submission" date="2020-06" db="EMBL/GenBank/DDBJ databases">
        <title>Anoxygenic phototrophic Chloroflexota member uses a Type I reaction center.</title>
        <authorList>
            <person name="Tsuji J.M."/>
            <person name="Shaw N.A."/>
            <person name="Nagashima S."/>
            <person name="Venkiteswaran J."/>
            <person name="Schiff S.L."/>
            <person name="Hanada S."/>
            <person name="Tank M."/>
            <person name="Neufeld J.D."/>
        </authorList>
    </citation>
    <scope>NUCLEOTIDE SEQUENCE [LARGE SCALE GENOMIC DNA]</scope>
    <source>
        <strain evidence="7">L227-S17</strain>
    </source>
</reference>
<evidence type="ECO:0000313" key="8">
    <source>
        <dbReference type="EMBL" id="WJW67304.1"/>
    </source>
</evidence>
<sequence length="435" mass="47762">MKGWKWIVVAFIMTLPGVIGQFVALKYLEKEQPLLGSLLWGLAVIGAAFLLSWGVEAAQEDVPKALAFSALALLAVLPEYSIDFALTYRAGTEEAYQEYALANLIGANRMIVGFAWPLVILIFLFKFRKPQVNLAKGQRVEIGFLLFAGLYSLILPIKGYIDLLDVIVFVGCFVLYTIRIAKSDVHEPELVGPAATLGELPKNKRRIIVALILLFSGFVIFLCSHPFAESLIQTGLSIGVDEVLLLQWFAPLASEAPEIVVCVLFTWRGLAGDGLGALVASKVNQWTLLVGTLPLVFSLGAKELKALPLHDTIIDTTGKTIEYDLIGPMLVTSAQTILASMIILNLRVSLKGALILLGLFVGQFLVPKYIAGVDSHYPIAAIYFGLAIYIAIREYRQFVPTLVSLVSVKFVRKEEAEELRLHGKEEPSLRPAIKH</sequence>
<feature type="domain" description="Sodium/calcium exchanger membrane region" evidence="6">
    <location>
        <begin position="36"/>
        <end position="178"/>
    </location>
</feature>
<evidence type="ECO:0000313" key="10">
    <source>
        <dbReference type="Proteomes" id="UP001431572"/>
    </source>
</evidence>
<dbReference type="Pfam" id="PF01699">
    <property type="entry name" value="Na_Ca_ex"/>
    <property type="match status" value="2"/>
</dbReference>
<evidence type="ECO:0000256" key="3">
    <source>
        <dbReference type="ARBA" id="ARBA00022989"/>
    </source>
</evidence>
<keyword evidence="10" id="KW-1185">Reference proteome</keyword>
<evidence type="ECO:0000313" key="9">
    <source>
        <dbReference type="Proteomes" id="UP000521676"/>
    </source>
</evidence>
<evidence type="ECO:0000256" key="4">
    <source>
        <dbReference type="ARBA" id="ARBA00023136"/>
    </source>
</evidence>
<feature type="transmembrane region" description="Helical" evidence="5">
    <location>
        <begin position="353"/>
        <end position="370"/>
    </location>
</feature>
<dbReference type="EMBL" id="CP128399">
    <property type="protein sequence ID" value="WJW67304.1"/>
    <property type="molecule type" value="Genomic_DNA"/>
</dbReference>
<keyword evidence="3 5" id="KW-1133">Transmembrane helix</keyword>
<protein>
    <submittedName>
        <fullName evidence="7">Sodium:calcium antiporter</fullName>
    </submittedName>
</protein>
<dbReference type="Proteomes" id="UP000521676">
    <property type="component" value="Unassembled WGS sequence"/>
</dbReference>
<evidence type="ECO:0000313" key="7">
    <source>
        <dbReference type="EMBL" id="NWJ45431.1"/>
    </source>
</evidence>
<dbReference type="AlphaFoldDB" id="A0A8T7M1D7"/>
<evidence type="ECO:0000256" key="5">
    <source>
        <dbReference type="SAM" id="Phobius"/>
    </source>
</evidence>
<dbReference type="GO" id="GO:0055085">
    <property type="term" value="P:transmembrane transport"/>
    <property type="evidence" value="ECO:0007669"/>
    <property type="project" value="InterPro"/>
</dbReference>
<dbReference type="EMBL" id="JACATZ010000001">
    <property type="protein sequence ID" value="NWJ45431.1"/>
    <property type="molecule type" value="Genomic_DNA"/>
</dbReference>
<proteinExistence type="predicted"/>
<dbReference type="Proteomes" id="UP001431572">
    <property type="component" value="Chromosome 1"/>
</dbReference>
<keyword evidence="4 5" id="KW-0472">Membrane</keyword>
<dbReference type="InterPro" id="IPR004837">
    <property type="entry name" value="NaCa_Exmemb"/>
</dbReference>
<feature type="transmembrane region" description="Helical" evidence="5">
    <location>
        <begin position="248"/>
        <end position="271"/>
    </location>
</feature>
<dbReference type="RefSeq" id="WP_341469200.1">
    <property type="nucleotide sequence ID" value="NZ_CP128399.1"/>
</dbReference>
<feature type="transmembrane region" description="Helical" evidence="5">
    <location>
        <begin position="376"/>
        <end position="392"/>
    </location>
</feature>
<feature type="transmembrane region" description="Helical" evidence="5">
    <location>
        <begin position="34"/>
        <end position="53"/>
    </location>
</feature>
<keyword evidence="2 5" id="KW-0812">Transmembrane</keyword>
<feature type="domain" description="Sodium/calcium exchanger membrane region" evidence="6">
    <location>
        <begin position="210"/>
        <end position="362"/>
    </location>
</feature>
<name>A0A8T7M1D7_9CHLR</name>
<feature type="transmembrane region" description="Helical" evidence="5">
    <location>
        <begin position="7"/>
        <end position="28"/>
    </location>
</feature>
<feature type="transmembrane region" description="Helical" evidence="5">
    <location>
        <begin position="139"/>
        <end position="157"/>
    </location>
</feature>
<accession>A0A8T7M1D7</accession>
<dbReference type="InterPro" id="IPR044880">
    <property type="entry name" value="NCX_ion-bd_dom_sf"/>
</dbReference>
<evidence type="ECO:0000256" key="2">
    <source>
        <dbReference type="ARBA" id="ARBA00022692"/>
    </source>
</evidence>
<feature type="transmembrane region" description="Helical" evidence="5">
    <location>
        <begin position="106"/>
        <end position="127"/>
    </location>
</feature>
<reference evidence="8" key="2">
    <citation type="journal article" date="2024" name="Nature">
        <title>Anoxygenic phototroph of the Chloroflexota uses a type I reaction centre.</title>
        <authorList>
            <person name="Tsuji J.M."/>
            <person name="Shaw N.A."/>
            <person name="Nagashima S."/>
            <person name="Venkiteswaran J.J."/>
            <person name="Schiff S.L."/>
            <person name="Watanabe T."/>
            <person name="Fukui M."/>
            <person name="Hanada S."/>
            <person name="Tank M."/>
            <person name="Neufeld J.D."/>
        </authorList>
    </citation>
    <scope>NUCLEOTIDE SEQUENCE</scope>
    <source>
        <strain evidence="8">L227-S17</strain>
    </source>
</reference>
<organism evidence="7 9">
    <name type="scientific">Candidatus Chlorohelix allophototropha</name>
    <dbReference type="NCBI Taxonomy" id="3003348"/>
    <lineage>
        <taxon>Bacteria</taxon>
        <taxon>Bacillati</taxon>
        <taxon>Chloroflexota</taxon>
        <taxon>Chloroflexia</taxon>
        <taxon>Candidatus Chloroheliales</taxon>
        <taxon>Candidatus Chloroheliaceae</taxon>
        <taxon>Candidatus Chlorohelix</taxon>
    </lineage>
</organism>